<dbReference type="Proteomes" id="UP000435112">
    <property type="component" value="Unassembled WGS sequence"/>
</dbReference>
<accession>A0A6A3HUI1</accession>
<name>A0A6A3HUI1_9STRA</name>
<dbReference type="OrthoDB" id="10313832at2759"/>
<proteinExistence type="predicted"/>
<gene>
    <name evidence="2" type="ORF">PR002_g25924</name>
</gene>
<reference evidence="2 3" key="1">
    <citation type="submission" date="2018-09" db="EMBL/GenBank/DDBJ databases">
        <title>Genomic investigation of the strawberry pathogen Phytophthora fragariae indicates pathogenicity is determined by transcriptional variation in three key races.</title>
        <authorList>
            <person name="Adams T.M."/>
            <person name="Armitage A.D."/>
            <person name="Sobczyk M.K."/>
            <person name="Bates H.J."/>
            <person name="Dunwell J.M."/>
            <person name="Nellist C.F."/>
            <person name="Harrison R.J."/>
        </authorList>
    </citation>
    <scope>NUCLEOTIDE SEQUENCE [LARGE SCALE GENOMIC DNA]</scope>
    <source>
        <strain evidence="2 3">SCRP324</strain>
    </source>
</reference>
<organism evidence="2 3">
    <name type="scientific">Phytophthora rubi</name>
    <dbReference type="NCBI Taxonomy" id="129364"/>
    <lineage>
        <taxon>Eukaryota</taxon>
        <taxon>Sar</taxon>
        <taxon>Stramenopiles</taxon>
        <taxon>Oomycota</taxon>
        <taxon>Peronosporomycetes</taxon>
        <taxon>Peronosporales</taxon>
        <taxon>Peronosporaceae</taxon>
        <taxon>Phytophthora</taxon>
    </lineage>
</organism>
<sequence>MVDQDDPVEQLAVQAAAIRLGSAGEPSPQPPWDLRLRIPNPFEASTSAAEAQDPQTDGEMQTASPRQDSQRVATAPAIPQPPRYQGLTMKDRRKFMADYETYLAAINTLQTHWAGVLVNAQNCATEQPSRA</sequence>
<dbReference type="AlphaFoldDB" id="A0A6A3HUI1"/>
<feature type="region of interest" description="Disordered" evidence="1">
    <location>
        <begin position="19"/>
        <end position="87"/>
    </location>
</feature>
<comment type="caution">
    <text evidence="2">The sequence shown here is derived from an EMBL/GenBank/DDBJ whole genome shotgun (WGS) entry which is preliminary data.</text>
</comment>
<evidence type="ECO:0000256" key="1">
    <source>
        <dbReference type="SAM" id="MobiDB-lite"/>
    </source>
</evidence>
<dbReference type="EMBL" id="QXFU01003560">
    <property type="protein sequence ID" value="KAE8974406.1"/>
    <property type="molecule type" value="Genomic_DNA"/>
</dbReference>
<protein>
    <submittedName>
        <fullName evidence="2">Uncharacterized protein</fullName>
    </submittedName>
</protein>
<feature type="compositionally biased region" description="Polar residues" evidence="1">
    <location>
        <begin position="43"/>
        <end position="72"/>
    </location>
</feature>
<evidence type="ECO:0000313" key="2">
    <source>
        <dbReference type="EMBL" id="KAE8974406.1"/>
    </source>
</evidence>
<evidence type="ECO:0000313" key="3">
    <source>
        <dbReference type="Proteomes" id="UP000435112"/>
    </source>
</evidence>